<dbReference type="OrthoDB" id="1751950at2759"/>
<keyword evidence="2" id="KW-1185">Reference proteome</keyword>
<proteinExistence type="predicted"/>
<dbReference type="AlphaFoldDB" id="A0A9J5Y424"/>
<gene>
    <name evidence="1" type="ORF">H5410_035962</name>
</gene>
<evidence type="ECO:0000313" key="1">
    <source>
        <dbReference type="EMBL" id="KAG5594730.1"/>
    </source>
</evidence>
<protein>
    <submittedName>
        <fullName evidence="1">Uncharacterized protein</fullName>
    </submittedName>
</protein>
<accession>A0A9J5Y424</accession>
<evidence type="ECO:0000313" key="2">
    <source>
        <dbReference type="Proteomes" id="UP000824120"/>
    </source>
</evidence>
<dbReference type="EMBL" id="JACXVP010000007">
    <property type="protein sequence ID" value="KAG5594730.1"/>
    <property type="molecule type" value="Genomic_DNA"/>
</dbReference>
<organism evidence="1 2">
    <name type="scientific">Solanum commersonii</name>
    <name type="common">Commerson's wild potato</name>
    <name type="synonym">Commerson's nightshade</name>
    <dbReference type="NCBI Taxonomy" id="4109"/>
    <lineage>
        <taxon>Eukaryota</taxon>
        <taxon>Viridiplantae</taxon>
        <taxon>Streptophyta</taxon>
        <taxon>Embryophyta</taxon>
        <taxon>Tracheophyta</taxon>
        <taxon>Spermatophyta</taxon>
        <taxon>Magnoliopsida</taxon>
        <taxon>eudicotyledons</taxon>
        <taxon>Gunneridae</taxon>
        <taxon>Pentapetalae</taxon>
        <taxon>asterids</taxon>
        <taxon>lamiids</taxon>
        <taxon>Solanales</taxon>
        <taxon>Solanaceae</taxon>
        <taxon>Solanoideae</taxon>
        <taxon>Solaneae</taxon>
        <taxon>Solanum</taxon>
    </lineage>
</organism>
<comment type="caution">
    <text evidence="1">The sequence shown here is derived from an EMBL/GenBank/DDBJ whole genome shotgun (WGS) entry which is preliminary data.</text>
</comment>
<reference evidence="1 2" key="1">
    <citation type="submission" date="2020-09" db="EMBL/GenBank/DDBJ databases">
        <title>De no assembly of potato wild relative species, Solanum commersonii.</title>
        <authorList>
            <person name="Cho K."/>
        </authorList>
    </citation>
    <scope>NUCLEOTIDE SEQUENCE [LARGE SCALE GENOMIC DNA]</scope>
    <source>
        <strain evidence="1">LZ3.2</strain>
        <tissue evidence="1">Leaf</tissue>
    </source>
</reference>
<sequence>MLSKPLVTNVVDTEEERSLKNHLRWAWLRVKGDEVNIPREVQLSEKDSPFLFRSGQKLIH</sequence>
<dbReference type="Proteomes" id="UP000824120">
    <property type="component" value="Chromosome 7"/>
</dbReference>
<name>A0A9J5Y424_SOLCO</name>